<name>A0A1W1BES7_9ZZZZ</name>
<organism evidence="1">
    <name type="scientific">hydrothermal vent metagenome</name>
    <dbReference type="NCBI Taxonomy" id="652676"/>
    <lineage>
        <taxon>unclassified sequences</taxon>
        <taxon>metagenomes</taxon>
        <taxon>ecological metagenomes</taxon>
    </lineage>
</organism>
<evidence type="ECO:0000313" key="1">
    <source>
        <dbReference type="EMBL" id="SFV51987.1"/>
    </source>
</evidence>
<accession>A0A1W1BES7</accession>
<gene>
    <name evidence="1" type="ORF">MNB_SV-9-544</name>
</gene>
<sequence length="175" mass="20673">MKKLVKKDISQLLSIINIYPKIRIMHFSQNQPLLNQEILKLCQDNDYEFQLNSTTEEDYNLSTKEFIKSSNINILNFNLKRPRYNIQAKQYDYLFVSSKIEDKDILSFLKKSHSIIKNAGLILIFIPKIDNKQDSDTYYKWHSMLEESYFVATNSIDISKYFNVIISKKMHGWGG</sequence>
<dbReference type="EMBL" id="FPHG01000014">
    <property type="protein sequence ID" value="SFV51987.1"/>
    <property type="molecule type" value="Genomic_DNA"/>
</dbReference>
<protein>
    <submittedName>
        <fullName evidence="1">Uncharacterized protein</fullName>
    </submittedName>
</protein>
<proteinExistence type="predicted"/>
<reference evidence="1" key="1">
    <citation type="submission" date="2016-10" db="EMBL/GenBank/DDBJ databases">
        <authorList>
            <person name="de Groot N.N."/>
        </authorList>
    </citation>
    <scope>NUCLEOTIDE SEQUENCE</scope>
</reference>
<dbReference type="AlphaFoldDB" id="A0A1W1BES7"/>